<dbReference type="Proteomes" id="UP000077752">
    <property type="component" value="Unassembled WGS sequence"/>
</dbReference>
<name>A0A177SV61_PSEPU</name>
<reference evidence="1 2" key="1">
    <citation type="submission" date="2016-03" db="EMBL/GenBank/DDBJ databases">
        <title>Draft Genome Assembly of Pseudomonas putida strain CBF10-2.</title>
        <authorList>
            <person name="Iyer R.S."/>
            <person name="Damania A."/>
        </authorList>
    </citation>
    <scope>NUCLEOTIDE SEQUENCE [LARGE SCALE GENOMIC DNA]</scope>
    <source>
        <strain evidence="1 2">CBF10-2</strain>
    </source>
</reference>
<accession>A0A177SV61</accession>
<proteinExistence type="predicted"/>
<evidence type="ECO:0000313" key="1">
    <source>
        <dbReference type="EMBL" id="OAI94823.1"/>
    </source>
</evidence>
<sequence length="258" mass="28540">MIDSDEFPQVAPNPAYGAGCFRRRIRLQGSPGAVEVDMEDDYHAFRLRIGHDGRHLQAVSARSLRVPTDACPEAPALLQAFLGIGIGCDRRRFRGHANPRLHCTHLHDLLWLALNHACRGTTTRHYDVEIGDAQGGVSQLVVRLDGQPLLHWAGRDAVLVAPAEYQGHPLGEGFSRWVAEVLVGDALEGAYVLQICALIATARRFDVDQLRSLRRDPVKALRGACHAFQPEAAARAIPRIGNTRDFSQVPEELLLFRQ</sequence>
<dbReference type="AlphaFoldDB" id="A0A177SV61"/>
<comment type="caution">
    <text evidence="1">The sequence shown here is derived from an EMBL/GenBank/DDBJ whole genome shotgun (WGS) entry which is preliminary data.</text>
</comment>
<protein>
    <recommendedName>
        <fullName evidence="3">DUF2889 domain-containing protein</fullName>
    </recommendedName>
</protein>
<gene>
    <name evidence="1" type="ORF">AYO28_07285</name>
</gene>
<dbReference type="EMBL" id="LUCV01000004">
    <property type="protein sequence ID" value="OAI94823.1"/>
    <property type="molecule type" value="Genomic_DNA"/>
</dbReference>
<evidence type="ECO:0008006" key="3">
    <source>
        <dbReference type="Google" id="ProtNLM"/>
    </source>
</evidence>
<dbReference type="RefSeq" id="WP_064301394.1">
    <property type="nucleotide sequence ID" value="NZ_LUCV01000004.1"/>
</dbReference>
<organism evidence="1 2">
    <name type="scientific">Pseudomonas putida</name>
    <name type="common">Arthrobacter siderocapsulatus</name>
    <dbReference type="NCBI Taxonomy" id="303"/>
    <lineage>
        <taxon>Bacteria</taxon>
        <taxon>Pseudomonadati</taxon>
        <taxon>Pseudomonadota</taxon>
        <taxon>Gammaproteobacteria</taxon>
        <taxon>Pseudomonadales</taxon>
        <taxon>Pseudomonadaceae</taxon>
        <taxon>Pseudomonas</taxon>
    </lineage>
</organism>
<evidence type="ECO:0000313" key="2">
    <source>
        <dbReference type="Proteomes" id="UP000077752"/>
    </source>
</evidence>